<organism evidence="2 3">
    <name type="scientific">Cuscuta europaea</name>
    <name type="common">European dodder</name>
    <dbReference type="NCBI Taxonomy" id="41803"/>
    <lineage>
        <taxon>Eukaryota</taxon>
        <taxon>Viridiplantae</taxon>
        <taxon>Streptophyta</taxon>
        <taxon>Embryophyta</taxon>
        <taxon>Tracheophyta</taxon>
        <taxon>Spermatophyta</taxon>
        <taxon>Magnoliopsida</taxon>
        <taxon>eudicotyledons</taxon>
        <taxon>Gunneridae</taxon>
        <taxon>Pentapetalae</taxon>
        <taxon>asterids</taxon>
        <taxon>lamiids</taxon>
        <taxon>Solanales</taxon>
        <taxon>Convolvulaceae</taxon>
        <taxon>Cuscuteae</taxon>
        <taxon>Cuscuta</taxon>
        <taxon>Cuscuta subgen. Cuscuta</taxon>
    </lineage>
</organism>
<gene>
    <name evidence="2" type="ORF">CEURO_LOCUS538</name>
</gene>
<keyword evidence="3" id="KW-1185">Reference proteome</keyword>
<feature type="compositionally biased region" description="Basic residues" evidence="1">
    <location>
        <begin position="75"/>
        <end position="90"/>
    </location>
</feature>
<comment type="caution">
    <text evidence="2">The sequence shown here is derived from an EMBL/GenBank/DDBJ whole genome shotgun (WGS) entry which is preliminary data.</text>
</comment>
<feature type="compositionally biased region" description="Basic and acidic residues" evidence="1">
    <location>
        <begin position="40"/>
        <end position="53"/>
    </location>
</feature>
<dbReference type="AlphaFoldDB" id="A0A9P0YGP3"/>
<proteinExistence type="predicted"/>
<evidence type="ECO:0000313" key="3">
    <source>
        <dbReference type="Proteomes" id="UP001152484"/>
    </source>
</evidence>
<evidence type="ECO:0000256" key="1">
    <source>
        <dbReference type="SAM" id="MobiDB-lite"/>
    </source>
</evidence>
<accession>A0A9P0YGP3</accession>
<protein>
    <submittedName>
        <fullName evidence="2">Uncharacterized protein</fullName>
    </submittedName>
</protein>
<name>A0A9P0YGP3_CUSEU</name>
<reference evidence="2" key="1">
    <citation type="submission" date="2022-07" db="EMBL/GenBank/DDBJ databases">
        <authorList>
            <person name="Macas J."/>
            <person name="Novak P."/>
            <person name="Neumann P."/>
        </authorList>
    </citation>
    <scope>NUCLEOTIDE SEQUENCE</scope>
</reference>
<dbReference type="Proteomes" id="UP001152484">
    <property type="component" value="Unassembled WGS sequence"/>
</dbReference>
<feature type="region of interest" description="Disordered" evidence="1">
    <location>
        <begin position="40"/>
        <end position="100"/>
    </location>
</feature>
<dbReference type="EMBL" id="CAMAPE010000002">
    <property type="protein sequence ID" value="CAH9053699.1"/>
    <property type="molecule type" value="Genomic_DNA"/>
</dbReference>
<evidence type="ECO:0000313" key="2">
    <source>
        <dbReference type="EMBL" id="CAH9053699.1"/>
    </source>
</evidence>
<sequence length="128" mass="14309">MLGSYPTQIIVLVEKDFSPTLSSIHSASTREIRSREKALKVLELKKPRGEKDPRRKARRRGRVGQSIGVETAGNRHFKGASRSSRPRKPPGFRESRPAFAQQFSFTPPIGLERGLIEGLSKGNYFSTS</sequence>